<feature type="transmembrane region" description="Helical" evidence="1">
    <location>
        <begin position="92"/>
        <end position="109"/>
    </location>
</feature>
<dbReference type="Proteomes" id="UP000651010">
    <property type="component" value="Unassembled WGS sequence"/>
</dbReference>
<keyword evidence="3" id="KW-1185">Reference proteome</keyword>
<comment type="caution">
    <text evidence="2">The sequence shown here is derived from an EMBL/GenBank/DDBJ whole genome shotgun (WGS) entry which is preliminary data.</text>
</comment>
<accession>A0ABR9G515</accession>
<sequence length="114" mass="12206">MVALFFVVSVLAIVLIMPGWLWCGRKRHQTMWLLALPPLGIGLWAALAKLGVGAQSLGNIVEALVIAAVAVLMAYVKFLLLDRAGFSRSGVIAAYVVVAVVTVGLRLFMPSMPE</sequence>
<name>A0ABR9G515_9GAMM</name>
<feature type="transmembrane region" description="Helical" evidence="1">
    <location>
        <begin position="60"/>
        <end position="80"/>
    </location>
</feature>
<dbReference type="EMBL" id="JACZZA010000001">
    <property type="protein sequence ID" value="MBE1159102.1"/>
    <property type="molecule type" value="Genomic_DNA"/>
</dbReference>
<evidence type="ECO:0000313" key="2">
    <source>
        <dbReference type="EMBL" id="MBE1159102.1"/>
    </source>
</evidence>
<feature type="transmembrane region" description="Helical" evidence="1">
    <location>
        <begin position="6"/>
        <end position="23"/>
    </location>
</feature>
<keyword evidence="1" id="KW-1133">Transmembrane helix</keyword>
<keyword evidence="1" id="KW-0812">Transmembrane</keyword>
<dbReference type="RefSeq" id="WP_192553946.1">
    <property type="nucleotide sequence ID" value="NZ_JACZZA010000001.1"/>
</dbReference>
<organism evidence="2 3">
    <name type="scientific">Dyella acidiphila</name>
    <dbReference type="NCBI Taxonomy" id="2775866"/>
    <lineage>
        <taxon>Bacteria</taxon>
        <taxon>Pseudomonadati</taxon>
        <taxon>Pseudomonadota</taxon>
        <taxon>Gammaproteobacteria</taxon>
        <taxon>Lysobacterales</taxon>
        <taxon>Rhodanobacteraceae</taxon>
        <taxon>Dyella</taxon>
    </lineage>
</organism>
<reference evidence="2 3" key="1">
    <citation type="submission" date="2020-09" db="EMBL/GenBank/DDBJ databases">
        <title>Dyella sp. 7MK23 isolated from forest soil.</title>
        <authorList>
            <person name="Fu J."/>
        </authorList>
    </citation>
    <scope>NUCLEOTIDE SEQUENCE [LARGE SCALE GENOMIC DNA]</scope>
    <source>
        <strain evidence="2 3">7MK23</strain>
    </source>
</reference>
<gene>
    <name evidence="2" type="ORF">IGX34_01820</name>
</gene>
<feature type="transmembrane region" description="Helical" evidence="1">
    <location>
        <begin position="30"/>
        <end position="48"/>
    </location>
</feature>
<proteinExistence type="predicted"/>
<protein>
    <submittedName>
        <fullName evidence="2">Uncharacterized protein</fullName>
    </submittedName>
</protein>
<evidence type="ECO:0000313" key="3">
    <source>
        <dbReference type="Proteomes" id="UP000651010"/>
    </source>
</evidence>
<keyword evidence="1" id="KW-0472">Membrane</keyword>
<evidence type="ECO:0000256" key="1">
    <source>
        <dbReference type="SAM" id="Phobius"/>
    </source>
</evidence>